<feature type="domain" description="ABC transmembrane type-1" evidence="8">
    <location>
        <begin position="73"/>
        <end position="282"/>
    </location>
</feature>
<keyword evidence="3" id="KW-1003">Cell membrane</keyword>
<dbReference type="PANTHER" id="PTHR30193:SF37">
    <property type="entry name" value="INNER MEMBRANE ABC TRANSPORTER PERMEASE PROTEIN YCJO"/>
    <property type="match status" value="1"/>
</dbReference>
<dbReference type="InterPro" id="IPR051393">
    <property type="entry name" value="ABC_transporter_permease"/>
</dbReference>
<keyword evidence="9" id="KW-0762">Sugar transport</keyword>
<gene>
    <name evidence="9" type="ORF">SAMN02910265_01432</name>
</gene>
<feature type="transmembrane region" description="Helical" evidence="7">
    <location>
        <begin position="264"/>
        <end position="285"/>
    </location>
</feature>
<dbReference type="CDD" id="cd06261">
    <property type="entry name" value="TM_PBP2"/>
    <property type="match status" value="1"/>
</dbReference>
<keyword evidence="2 7" id="KW-0813">Transport</keyword>
<dbReference type="Proteomes" id="UP000183190">
    <property type="component" value="Unassembled WGS sequence"/>
</dbReference>
<keyword evidence="4 7" id="KW-0812">Transmembrane</keyword>
<sequence length="295" mass="33544">MKNKTKNQCGRRGERIFSNVCIMPSLIGVLVFFIVPFCIVIYYSLINNPVLKEFVGLENYTKLFHNVAFTKAVKNTAFFSLVAVPLSVILSLGLAMLLERKIPGKSIFRTFFLSPLMVPTASVVLVWQVLFHNHGTINQIIEKFGGHGIDWIKSPYGQVIIICMFLWKNLGYNMILFMSALCAIPRDIIEVADLEGASSLYKFVHIKLRYLSPTILFVLILSMINSFKIFREVYLLTGNYPQDKLYMLQHFMNNTFNSLDYQKLSAAAVLFALVMIVVMAILLIAENIFGKDVEN</sequence>
<feature type="transmembrane region" description="Helical" evidence="7">
    <location>
        <begin position="77"/>
        <end position="98"/>
    </location>
</feature>
<evidence type="ECO:0000256" key="5">
    <source>
        <dbReference type="ARBA" id="ARBA00022989"/>
    </source>
</evidence>
<dbReference type="RefSeq" id="WP_081348163.1">
    <property type="nucleotide sequence ID" value="NZ_FNWV01000004.1"/>
</dbReference>
<reference evidence="9 10" key="1">
    <citation type="submission" date="2016-10" db="EMBL/GenBank/DDBJ databases">
        <authorList>
            <person name="de Groot N.N."/>
        </authorList>
    </citation>
    <scope>NUCLEOTIDE SEQUENCE [LARGE SCALE GENOMIC DNA]</scope>
    <source>
        <strain evidence="9 10">YAD2003</strain>
    </source>
</reference>
<dbReference type="OrthoDB" id="9788108at2"/>
<proteinExistence type="inferred from homology"/>
<evidence type="ECO:0000256" key="1">
    <source>
        <dbReference type="ARBA" id="ARBA00004651"/>
    </source>
</evidence>
<dbReference type="SUPFAM" id="SSF161098">
    <property type="entry name" value="MetI-like"/>
    <property type="match status" value="1"/>
</dbReference>
<keyword evidence="6 7" id="KW-0472">Membrane</keyword>
<feature type="transmembrane region" description="Helical" evidence="7">
    <location>
        <begin position="110"/>
        <end position="130"/>
    </location>
</feature>
<feature type="transmembrane region" description="Helical" evidence="7">
    <location>
        <begin position="21"/>
        <end position="45"/>
    </location>
</feature>
<evidence type="ECO:0000313" key="9">
    <source>
        <dbReference type="EMBL" id="SEH55889.1"/>
    </source>
</evidence>
<name>A0A1H6J1V1_RUMFL</name>
<dbReference type="Gene3D" id="1.10.3720.10">
    <property type="entry name" value="MetI-like"/>
    <property type="match status" value="1"/>
</dbReference>
<protein>
    <submittedName>
        <fullName evidence="9">Multiple sugar transport system permease protein</fullName>
    </submittedName>
</protein>
<evidence type="ECO:0000313" key="10">
    <source>
        <dbReference type="Proteomes" id="UP000183190"/>
    </source>
</evidence>
<evidence type="ECO:0000256" key="4">
    <source>
        <dbReference type="ARBA" id="ARBA00022692"/>
    </source>
</evidence>
<dbReference type="Pfam" id="PF00528">
    <property type="entry name" value="BPD_transp_1"/>
    <property type="match status" value="1"/>
</dbReference>
<evidence type="ECO:0000256" key="2">
    <source>
        <dbReference type="ARBA" id="ARBA00022448"/>
    </source>
</evidence>
<dbReference type="EMBL" id="FNWV01000004">
    <property type="protein sequence ID" value="SEH55889.1"/>
    <property type="molecule type" value="Genomic_DNA"/>
</dbReference>
<dbReference type="AlphaFoldDB" id="A0A1H6J1V1"/>
<comment type="subcellular location">
    <subcellularLocation>
        <location evidence="1 7">Cell membrane</location>
        <topology evidence="1 7">Multi-pass membrane protein</topology>
    </subcellularLocation>
</comment>
<dbReference type="PANTHER" id="PTHR30193">
    <property type="entry name" value="ABC TRANSPORTER PERMEASE PROTEIN"/>
    <property type="match status" value="1"/>
</dbReference>
<dbReference type="PROSITE" id="PS50928">
    <property type="entry name" value="ABC_TM1"/>
    <property type="match status" value="1"/>
</dbReference>
<dbReference type="InterPro" id="IPR000515">
    <property type="entry name" value="MetI-like"/>
</dbReference>
<comment type="similarity">
    <text evidence="7">Belongs to the binding-protein-dependent transport system permease family.</text>
</comment>
<feature type="transmembrane region" description="Helical" evidence="7">
    <location>
        <begin position="210"/>
        <end position="230"/>
    </location>
</feature>
<evidence type="ECO:0000256" key="6">
    <source>
        <dbReference type="ARBA" id="ARBA00023136"/>
    </source>
</evidence>
<organism evidence="9 10">
    <name type="scientific">Ruminococcus flavefaciens</name>
    <dbReference type="NCBI Taxonomy" id="1265"/>
    <lineage>
        <taxon>Bacteria</taxon>
        <taxon>Bacillati</taxon>
        <taxon>Bacillota</taxon>
        <taxon>Clostridia</taxon>
        <taxon>Eubacteriales</taxon>
        <taxon>Oscillospiraceae</taxon>
        <taxon>Ruminococcus</taxon>
    </lineage>
</organism>
<evidence type="ECO:0000256" key="3">
    <source>
        <dbReference type="ARBA" id="ARBA00022475"/>
    </source>
</evidence>
<evidence type="ECO:0000259" key="8">
    <source>
        <dbReference type="PROSITE" id="PS50928"/>
    </source>
</evidence>
<dbReference type="GO" id="GO:0055085">
    <property type="term" value="P:transmembrane transport"/>
    <property type="evidence" value="ECO:0007669"/>
    <property type="project" value="InterPro"/>
</dbReference>
<keyword evidence="5 7" id="KW-1133">Transmembrane helix</keyword>
<accession>A0A1H6J1V1</accession>
<dbReference type="GO" id="GO:0005886">
    <property type="term" value="C:plasma membrane"/>
    <property type="evidence" value="ECO:0007669"/>
    <property type="project" value="UniProtKB-SubCell"/>
</dbReference>
<evidence type="ECO:0000256" key="7">
    <source>
        <dbReference type="RuleBase" id="RU363032"/>
    </source>
</evidence>
<dbReference type="InterPro" id="IPR035906">
    <property type="entry name" value="MetI-like_sf"/>
</dbReference>